<reference evidence="3" key="1">
    <citation type="submission" date="2020-01" db="EMBL/GenBank/DDBJ databases">
        <authorList>
            <person name="Seo Y.L."/>
        </authorList>
    </citation>
    <scope>NUCLEOTIDE SEQUENCE</scope>
    <source>
        <strain evidence="3">R11</strain>
    </source>
</reference>
<name>A0A966DT28_9SPHI</name>
<dbReference type="Proteomes" id="UP000638732">
    <property type="component" value="Unassembled WGS sequence"/>
</dbReference>
<dbReference type="EMBL" id="WWEO01000037">
    <property type="protein sequence ID" value="NCD68319.1"/>
    <property type="molecule type" value="Genomic_DNA"/>
</dbReference>
<reference evidence="3" key="2">
    <citation type="submission" date="2020-10" db="EMBL/GenBank/DDBJ databases">
        <title>Mucilaginibacter sp. nov., isolated from soil.</title>
        <authorList>
            <person name="Jeon C.O."/>
        </authorList>
    </citation>
    <scope>NUCLEOTIDE SEQUENCE</scope>
    <source>
        <strain evidence="3">R11</strain>
    </source>
</reference>
<dbReference type="RefSeq" id="WP_166584345.1">
    <property type="nucleotide sequence ID" value="NZ_WWEO01000037.1"/>
</dbReference>
<evidence type="ECO:0000313" key="3">
    <source>
        <dbReference type="EMBL" id="NCD68319.1"/>
    </source>
</evidence>
<evidence type="ECO:0008006" key="5">
    <source>
        <dbReference type="Google" id="ProtNLM"/>
    </source>
</evidence>
<proteinExistence type="predicted"/>
<gene>
    <name evidence="3" type="ORF">GSY63_02980</name>
</gene>
<evidence type="ECO:0000313" key="4">
    <source>
        <dbReference type="Proteomes" id="UP000638732"/>
    </source>
</evidence>
<keyword evidence="2" id="KW-0812">Transmembrane</keyword>
<evidence type="ECO:0000256" key="1">
    <source>
        <dbReference type="SAM" id="MobiDB-lite"/>
    </source>
</evidence>
<keyword evidence="4" id="KW-1185">Reference proteome</keyword>
<feature type="compositionally biased region" description="Basic and acidic residues" evidence="1">
    <location>
        <begin position="584"/>
        <end position="598"/>
    </location>
</feature>
<keyword evidence="2" id="KW-0472">Membrane</keyword>
<keyword evidence="2" id="KW-1133">Transmembrane helix</keyword>
<sequence length="598" mass="67786">MKIKKRSRIVLFVIGTIGFFILMSLLLINTLLAPVLTRKIKSAVIKASNGLYQVNFSSLDLHVLQGKATFKNITLIPDTAVFERQRNDKGKPSFLIKISAGHLSLSGAHLWAYLLHRKLEIGLIALDSPDVALNIYPDRALAKPQKEAKTIYQQIKKSLRLIDVDLIAVDHIRLNYKDYSSSKTETIRLKDMSLRAYDLLIDSATQADTTRTLFCRNIHTDLHNIHGVSAGGLYQYNLRSITYNSQDACLKLAGIILKPLPVTSFFQKSRDDRFSLNLDSVILNHADLETFRLKQMLFVHKITCYNGEFEDFSNPHGLIKKSDRVVTFPNKALRKMSTILAVDTLDIRRFKVSYQEYNKDAGKTGWILFDNISGRFLNITNYKPFLVKNPYCKVITQSYFMGKGKLDLQFSFNLIDIACSFAYKGHLGPMEIPLVNPAVMPLALVEIKTGQVKSLDFNIQSNRRKSTGDVTLLYNNLNIALLNSGVHKKYELSPIKSFVANNLLIKNDNPDNKDQPPRHARILFIRPASYSFFKSLWQTLLSGLKPCVGVGDTQQQAVSHPLAPKEQQALNKANKKALKQKKRADKEHQKQLRKQDHA</sequence>
<accession>A0A966DT28</accession>
<feature type="transmembrane region" description="Helical" evidence="2">
    <location>
        <begin position="9"/>
        <end position="32"/>
    </location>
</feature>
<protein>
    <recommendedName>
        <fullName evidence="5">DUF748 domain-containing protein</fullName>
    </recommendedName>
</protein>
<dbReference type="AlphaFoldDB" id="A0A966DT28"/>
<feature type="region of interest" description="Disordered" evidence="1">
    <location>
        <begin position="558"/>
        <end position="598"/>
    </location>
</feature>
<organism evidence="3 4">
    <name type="scientific">Mucilaginibacter agri</name>
    <dbReference type="NCBI Taxonomy" id="2695265"/>
    <lineage>
        <taxon>Bacteria</taxon>
        <taxon>Pseudomonadati</taxon>
        <taxon>Bacteroidota</taxon>
        <taxon>Sphingobacteriia</taxon>
        <taxon>Sphingobacteriales</taxon>
        <taxon>Sphingobacteriaceae</taxon>
        <taxon>Mucilaginibacter</taxon>
    </lineage>
</organism>
<comment type="caution">
    <text evidence="3">The sequence shown here is derived from an EMBL/GenBank/DDBJ whole genome shotgun (WGS) entry which is preliminary data.</text>
</comment>
<feature type="compositionally biased region" description="Basic residues" evidence="1">
    <location>
        <begin position="573"/>
        <end position="583"/>
    </location>
</feature>
<evidence type="ECO:0000256" key="2">
    <source>
        <dbReference type="SAM" id="Phobius"/>
    </source>
</evidence>